<dbReference type="Pfam" id="PF02093">
    <property type="entry name" value="Gag_p30"/>
    <property type="match status" value="1"/>
</dbReference>
<dbReference type="AlphaFoldDB" id="A0A6P6D2H5"/>
<name>A0A6P6D2H5_PTEVA</name>
<dbReference type="GO" id="GO:0019068">
    <property type="term" value="P:virion assembly"/>
    <property type="evidence" value="ECO:0007669"/>
    <property type="project" value="InterPro"/>
</dbReference>
<reference evidence="4" key="1">
    <citation type="submission" date="2025-08" db="UniProtKB">
        <authorList>
            <consortium name="RefSeq"/>
        </authorList>
    </citation>
    <scope>IDENTIFICATION</scope>
    <source>
        <tissue evidence="4">Kidney</tissue>
    </source>
</reference>
<dbReference type="InterPro" id="IPR003036">
    <property type="entry name" value="Gag_P30"/>
</dbReference>
<dbReference type="InterPro" id="IPR050462">
    <property type="entry name" value="Retroviral_Gag-Pol_poly"/>
</dbReference>
<dbReference type="Gene3D" id="1.10.375.10">
    <property type="entry name" value="Human Immunodeficiency Virus Type 1 Capsid Protein"/>
    <property type="match status" value="1"/>
</dbReference>
<dbReference type="SUPFAM" id="SSF47943">
    <property type="entry name" value="Retrovirus capsid protein, N-terminal core domain"/>
    <property type="match status" value="1"/>
</dbReference>
<dbReference type="InterPro" id="IPR012337">
    <property type="entry name" value="RNaseH-like_sf"/>
</dbReference>
<proteinExistence type="predicted"/>
<evidence type="ECO:0000313" key="3">
    <source>
        <dbReference type="Proteomes" id="UP000515202"/>
    </source>
</evidence>
<evidence type="ECO:0000256" key="1">
    <source>
        <dbReference type="SAM" id="MobiDB-lite"/>
    </source>
</evidence>
<dbReference type="PANTHER" id="PTHR33166">
    <property type="entry name" value="GAG_P30 DOMAIN-CONTAINING PROTEIN"/>
    <property type="match status" value="1"/>
</dbReference>
<dbReference type="GeneID" id="111747013"/>
<dbReference type="InterPro" id="IPR036397">
    <property type="entry name" value="RNaseH_sf"/>
</dbReference>
<organism evidence="3 4">
    <name type="scientific">Pteropus vampyrus</name>
    <name type="common">Large flying fox</name>
    <dbReference type="NCBI Taxonomy" id="132908"/>
    <lineage>
        <taxon>Eukaryota</taxon>
        <taxon>Metazoa</taxon>
        <taxon>Chordata</taxon>
        <taxon>Craniata</taxon>
        <taxon>Vertebrata</taxon>
        <taxon>Euteleostomi</taxon>
        <taxon>Mammalia</taxon>
        <taxon>Eutheria</taxon>
        <taxon>Laurasiatheria</taxon>
        <taxon>Chiroptera</taxon>
        <taxon>Yinpterochiroptera</taxon>
        <taxon>Pteropodoidea</taxon>
        <taxon>Pteropodidae</taxon>
        <taxon>Pteropodinae</taxon>
        <taxon>Pteropus</taxon>
    </lineage>
</organism>
<accession>A0A6P6D2H5</accession>
<dbReference type="RefSeq" id="XP_023393757.1">
    <property type="nucleotide sequence ID" value="XM_023537989.1"/>
</dbReference>
<dbReference type="GO" id="GO:0004523">
    <property type="term" value="F:RNA-DNA hybrid ribonuclease activity"/>
    <property type="evidence" value="ECO:0007669"/>
    <property type="project" value="InterPro"/>
</dbReference>
<gene>
    <name evidence="4" type="primary">LOC111747013</name>
</gene>
<evidence type="ECO:0000313" key="4">
    <source>
        <dbReference type="RefSeq" id="XP_023393757.1"/>
    </source>
</evidence>
<dbReference type="KEGG" id="pvp:111747013"/>
<dbReference type="Proteomes" id="UP000515202">
    <property type="component" value="Unplaced"/>
</dbReference>
<dbReference type="SUPFAM" id="SSF53098">
    <property type="entry name" value="Ribonuclease H-like"/>
    <property type="match status" value="1"/>
</dbReference>
<feature type="region of interest" description="Disordered" evidence="1">
    <location>
        <begin position="1"/>
        <end position="80"/>
    </location>
</feature>
<dbReference type="GO" id="GO:0003676">
    <property type="term" value="F:nucleic acid binding"/>
    <property type="evidence" value="ECO:0007669"/>
    <property type="project" value="InterPro"/>
</dbReference>
<dbReference type="InterPro" id="IPR002156">
    <property type="entry name" value="RNaseH_domain"/>
</dbReference>
<dbReference type="Gene3D" id="3.30.420.10">
    <property type="entry name" value="Ribonuclease H-like superfamily/Ribonuclease H"/>
    <property type="match status" value="1"/>
</dbReference>
<dbReference type="OrthoDB" id="9806270at2759"/>
<feature type="domain" description="RNase H type-1" evidence="2">
    <location>
        <begin position="239"/>
        <end position="337"/>
    </location>
</feature>
<dbReference type="Pfam" id="PF00075">
    <property type="entry name" value="RNase_H"/>
    <property type="match status" value="1"/>
</dbReference>
<keyword evidence="3" id="KW-1185">Reference proteome</keyword>
<dbReference type="PROSITE" id="PS50879">
    <property type="entry name" value="RNASE_H_1"/>
    <property type="match status" value="1"/>
</dbReference>
<dbReference type="InterPro" id="IPR008919">
    <property type="entry name" value="Retrov_capsid_N"/>
</dbReference>
<protein>
    <submittedName>
        <fullName evidence="4">Pollen-specific leucine-rich repeat extensin-like protein 2</fullName>
    </submittedName>
</protein>
<evidence type="ECO:0000259" key="2">
    <source>
        <dbReference type="PROSITE" id="PS50879"/>
    </source>
</evidence>
<sequence length="337" mass="36768">MVLLAGPRSTSAPQKPPEPVLQDSPEDPEIPNPPPYYSPGNHFKPPESREAAPLRSPPHTRTGAVYYPPQDPDPIPDSSQPAAVLAPLQQIAPPGGDTQTSFMVYVPFSTSDLYNWKLQTLSFSEKPQGLTSLLESIFFTHQAMWDNCQQLSQVLFTTEEKERILREAARRVSDPTGQPTTDPARVQLVFPSTQPDCNPNTNQATLLPDDDPQQPLHDCLELLDNIACLRPDLIDVQWPQPDATLYTDGSSFVAEGVRYAGAAVVAGGTVIWPQALSHGTSVQRAELIAVTQALQWGKEKTVNIYTDSRYAFATAHIHGALCKERGLLTSGVGEGNP</sequence>